<dbReference type="PANTHER" id="PTHR43179:SF12">
    <property type="entry name" value="GALACTOFURANOSYLTRANSFERASE GLFT2"/>
    <property type="match status" value="1"/>
</dbReference>
<evidence type="ECO:0000256" key="3">
    <source>
        <dbReference type="ARBA" id="ARBA00022679"/>
    </source>
</evidence>
<dbReference type="EMBL" id="JAHOEI010000002">
    <property type="protein sequence ID" value="MBV3386331.1"/>
    <property type="molecule type" value="Genomic_DNA"/>
</dbReference>
<keyword evidence="3" id="KW-0808">Transferase</keyword>
<dbReference type="PANTHER" id="PTHR43179">
    <property type="entry name" value="RHAMNOSYLTRANSFERASE WBBL"/>
    <property type="match status" value="1"/>
</dbReference>
<proteinExistence type="inferred from homology"/>
<dbReference type="RefSeq" id="WP_217743564.1">
    <property type="nucleotide sequence ID" value="NZ_JAHOEI010000002.1"/>
</dbReference>
<dbReference type="AlphaFoldDB" id="A0AAW4MUK6"/>
<evidence type="ECO:0000313" key="6">
    <source>
        <dbReference type="Proteomes" id="UP001196765"/>
    </source>
</evidence>
<dbReference type="Pfam" id="PF00535">
    <property type="entry name" value="Glycos_transf_2"/>
    <property type="match status" value="1"/>
</dbReference>
<reference evidence="5" key="1">
    <citation type="submission" date="2021-06" db="EMBL/GenBank/DDBJ databases">
        <title>Collection of gut derived symbiotic bacterial strains cultured from healthy donors.</title>
        <authorList>
            <person name="Lin H."/>
            <person name="Littmann E."/>
            <person name="Pamer E.G."/>
        </authorList>
    </citation>
    <scope>NUCLEOTIDE SEQUENCE</scope>
    <source>
        <strain evidence="5">MSK.21.74</strain>
    </source>
</reference>
<sequence length="309" mass="35479">MKTDIATIITCFNRKNKTLACLKHLYEACAQYNVHHQTSETIELTVFLTDDGCTDGTAEAVKAEFCDKNIHIIKGNGQCYWAGGMRLAWKEALKASTPWEYYLLINDDTMVVPNVFEELISTHNYVLETTGKAGIYSGITCDIMDDTKITYGGEKFKSNIKGDSFSVKPSDTPKMVDLTNANILLIPKQVVEKIGIFHEGYIHGGADYDYSLTAQRNNIPTFATAHVCGKCEFDHMNGKSEIDRLISMSFKERKKYIMHPTHADKDYLLLIKRNLPKRYIFCWILRKIRLYLPYLYKQICIMRKLEDYK</sequence>
<organism evidence="5 6">
    <name type="scientific">Segatella copri</name>
    <dbReference type="NCBI Taxonomy" id="165179"/>
    <lineage>
        <taxon>Bacteria</taxon>
        <taxon>Pseudomonadati</taxon>
        <taxon>Bacteroidota</taxon>
        <taxon>Bacteroidia</taxon>
        <taxon>Bacteroidales</taxon>
        <taxon>Prevotellaceae</taxon>
        <taxon>Segatella</taxon>
    </lineage>
</organism>
<evidence type="ECO:0000313" key="5">
    <source>
        <dbReference type="EMBL" id="MBV3386331.1"/>
    </source>
</evidence>
<comment type="caution">
    <text evidence="5">The sequence shown here is derived from an EMBL/GenBank/DDBJ whole genome shotgun (WGS) entry which is preliminary data.</text>
</comment>
<name>A0AAW4MUK6_9BACT</name>
<evidence type="ECO:0000256" key="2">
    <source>
        <dbReference type="ARBA" id="ARBA00022676"/>
    </source>
</evidence>
<evidence type="ECO:0000259" key="4">
    <source>
        <dbReference type="Pfam" id="PF00535"/>
    </source>
</evidence>
<dbReference type="GO" id="GO:0016757">
    <property type="term" value="F:glycosyltransferase activity"/>
    <property type="evidence" value="ECO:0007669"/>
    <property type="project" value="UniProtKB-KW"/>
</dbReference>
<protein>
    <submittedName>
        <fullName evidence="5">Glycosyltransferase family 2 protein</fullName>
    </submittedName>
</protein>
<comment type="similarity">
    <text evidence="1">Belongs to the glycosyltransferase 2 family.</text>
</comment>
<keyword evidence="2" id="KW-0328">Glycosyltransferase</keyword>
<evidence type="ECO:0000256" key="1">
    <source>
        <dbReference type="ARBA" id="ARBA00006739"/>
    </source>
</evidence>
<accession>A0AAW4MUK6</accession>
<dbReference type="Proteomes" id="UP001196765">
    <property type="component" value="Unassembled WGS sequence"/>
</dbReference>
<feature type="domain" description="Glycosyltransferase 2-like" evidence="4">
    <location>
        <begin position="8"/>
        <end position="122"/>
    </location>
</feature>
<dbReference type="InterPro" id="IPR001173">
    <property type="entry name" value="Glyco_trans_2-like"/>
</dbReference>
<gene>
    <name evidence="5" type="ORF">KSW82_01070</name>
</gene>